<feature type="transmembrane region" description="Helical" evidence="2">
    <location>
        <begin position="37"/>
        <end position="61"/>
    </location>
</feature>
<feature type="transmembrane region" description="Helical" evidence="2">
    <location>
        <begin position="112"/>
        <end position="130"/>
    </location>
</feature>
<keyword evidence="2" id="KW-1133">Transmembrane helix</keyword>
<dbReference type="EMBL" id="CAIT01000010">
    <property type="protein sequence ID" value="CCH56995.1"/>
    <property type="molecule type" value="Genomic_DNA"/>
</dbReference>
<accession>I2GSW6</accession>
<dbReference type="Proteomes" id="UP000009309">
    <property type="component" value="Unassembled WGS sequence"/>
</dbReference>
<feature type="transmembrane region" description="Helical" evidence="2">
    <location>
        <begin position="81"/>
        <end position="100"/>
    </location>
</feature>
<dbReference type="AlphaFoldDB" id="I2GSW6"/>
<proteinExistence type="predicted"/>
<keyword evidence="2" id="KW-0472">Membrane</keyword>
<evidence type="ECO:0000256" key="1">
    <source>
        <dbReference type="SAM" id="MobiDB-lite"/>
    </source>
</evidence>
<comment type="caution">
    <text evidence="3">The sequence shown here is derived from an EMBL/GenBank/DDBJ whole genome shotgun (WGS) entry which is preliminary data.</text>
</comment>
<evidence type="ECO:0000313" key="4">
    <source>
        <dbReference type="Proteomes" id="UP000009309"/>
    </source>
</evidence>
<sequence length="349" mass="37301">MAMENSPTYHRYREPVYRSQTVVDTGLAALKRISWSAIFAGVLIAIVTQLVLSLLGFGIGLGTIDPVEEQNPVKGLGVGAAIWYVLTSLVALFAGGWVAGRLSSAPRSFDGFIHGVLTWCLVTLITFYMLSTAIGRIIGGATSLVSNVLSAAGQGVAQVAPELSNVTDNQQSLNLNNLRAEIEQLLRDTGKQSLQPNNQEQQVDRAQNRVSDAAERAAANPQRADDVAQNVLNQILRQGGNVMDAFDREAAVNVIVERTGKSRVEANQIVDRWISTYNQAVTEWNQTKQQAATQARQVADQAASSASTASILASLGLILGAAVAGYGAKMGTDSKDNDNTHDRPVEPTV</sequence>
<reference evidence="3 4" key="1">
    <citation type="journal article" date="2012" name="J. Bacteriol.">
        <title>Genome Sequence of the Filamentous Bacterium Fibrisoma limi BUZ 3T.</title>
        <authorList>
            <person name="Filippini M."/>
            <person name="Qi W."/>
            <person name="Jaenicke S."/>
            <person name="Goesmann A."/>
            <person name="Smits T.H."/>
            <person name="Bagheri H.C."/>
        </authorList>
    </citation>
    <scope>NUCLEOTIDE SEQUENCE [LARGE SCALE GENOMIC DNA]</scope>
    <source>
        <strain evidence="4">BUZ 3T</strain>
    </source>
</reference>
<feature type="compositionally biased region" description="Basic and acidic residues" evidence="1">
    <location>
        <begin position="202"/>
        <end position="215"/>
    </location>
</feature>
<feature type="region of interest" description="Disordered" evidence="1">
    <location>
        <begin position="191"/>
        <end position="224"/>
    </location>
</feature>
<keyword evidence="4" id="KW-1185">Reference proteome</keyword>
<feature type="compositionally biased region" description="Polar residues" evidence="1">
    <location>
        <begin position="191"/>
        <end position="201"/>
    </location>
</feature>
<dbReference type="eggNOG" id="COG4694">
    <property type="taxonomic scope" value="Bacteria"/>
</dbReference>
<dbReference type="STRING" id="1185876.BN8_06390"/>
<organism evidence="3 4">
    <name type="scientific">Fibrisoma limi BUZ 3</name>
    <dbReference type="NCBI Taxonomy" id="1185876"/>
    <lineage>
        <taxon>Bacteria</taxon>
        <taxon>Pseudomonadati</taxon>
        <taxon>Bacteroidota</taxon>
        <taxon>Cytophagia</taxon>
        <taxon>Cytophagales</taxon>
        <taxon>Spirosomataceae</taxon>
        <taxon>Fibrisoma</taxon>
    </lineage>
</organism>
<name>I2GSW6_9BACT</name>
<evidence type="ECO:0000256" key="2">
    <source>
        <dbReference type="SAM" id="Phobius"/>
    </source>
</evidence>
<keyword evidence="2" id="KW-0812">Transmembrane</keyword>
<evidence type="ECO:0000313" key="3">
    <source>
        <dbReference type="EMBL" id="CCH56995.1"/>
    </source>
</evidence>
<evidence type="ECO:0008006" key="5">
    <source>
        <dbReference type="Google" id="ProtNLM"/>
    </source>
</evidence>
<protein>
    <recommendedName>
        <fullName evidence="5">PhnA-like protein</fullName>
    </recommendedName>
</protein>
<gene>
    <name evidence="3" type="ORF">BN8_06390</name>
</gene>